<keyword evidence="4" id="KW-0119">Carbohydrate metabolism</keyword>
<dbReference type="InterPro" id="IPR002220">
    <property type="entry name" value="DapA-like"/>
</dbReference>
<accession>A0ABU1TFU6</accession>
<keyword evidence="7" id="KW-1185">Reference proteome</keyword>
<evidence type="ECO:0000256" key="4">
    <source>
        <dbReference type="ARBA" id="ARBA00023277"/>
    </source>
</evidence>
<sequence length="313" mass="34264">MRKIEGLIAAVFTPFNNDGSPNLNMIPLIVEKMVADGLKGIFVCGTNGEGLNMTIEERMQVSEKFVSSANKRILVFVHVGHSSIAESKKLAIHAAAIGADAISSVPAFYFKPSSVQNLVTCIAEIASAAPNLPYYYYHVPAVTGNIDIVDFLDACNKKIPNLAGIKFTSSVLHEFQLCLGYDHGKYDMLSGFDEMLLSALAVGANGAVGSTYNFAAPFYHDIISSFKKGDILKARALQAKVVEMIRILFKFSPIPAQRAIMKMLGYNLGPCRLPLVDLTDAEFILLKESLDTIDFFHLLKQYRESNSPVSLDK</sequence>
<evidence type="ECO:0000256" key="5">
    <source>
        <dbReference type="PIRNR" id="PIRNR001365"/>
    </source>
</evidence>
<evidence type="ECO:0000256" key="2">
    <source>
        <dbReference type="ARBA" id="ARBA00022490"/>
    </source>
</evidence>
<evidence type="ECO:0000313" key="7">
    <source>
        <dbReference type="Proteomes" id="UP001247620"/>
    </source>
</evidence>
<protein>
    <submittedName>
        <fullName evidence="6">N-acetylneuraminate lyase</fullName>
        <ecNumber evidence="6">4.1.3.3</ecNumber>
    </submittedName>
</protein>
<dbReference type="SMART" id="SM01130">
    <property type="entry name" value="DHDPS"/>
    <property type="match status" value="1"/>
</dbReference>
<evidence type="ECO:0000256" key="1">
    <source>
        <dbReference type="ARBA" id="ARBA00004496"/>
    </source>
</evidence>
<dbReference type="SUPFAM" id="SSF51569">
    <property type="entry name" value="Aldolase"/>
    <property type="match status" value="1"/>
</dbReference>
<dbReference type="PANTHER" id="PTHR12128:SF21">
    <property type="entry name" value="N-ACETYLNEURAMINATE LYASE"/>
    <property type="match status" value="1"/>
</dbReference>
<gene>
    <name evidence="6" type="ORF">J2W55_004131</name>
</gene>
<evidence type="ECO:0000256" key="3">
    <source>
        <dbReference type="ARBA" id="ARBA00023239"/>
    </source>
</evidence>
<dbReference type="EC" id="4.1.3.3" evidence="6"/>
<name>A0ABU1TFU6_9SPHI</name>
<organism evidence="6 7">
    <name type="scientific">Mucilaginibacter pocheonensis</name>
    <dbReference type="NCBI Taxonomy" id="398050"/>
    <lineage>
        <taxon>Bacteria</taxon>
        <taxon>Pseudomonadati</taxon>
        <taxon>Bacteroidota</taxon>
        <taxon>Sphingobacteriia</taxon>
        <taxon>Sphingobacteriales</taxon>
        <taxon>Sphingobacteriaceae</taxon>
        <taxon>Mucilaginibacter</taxon>
    </lineage>
</organism>
<dbReference type="GO" id="GO:0008747">
    <property type="term" value="F:N-acetylneuraminate lyase activity"/>
    <property type="evidence" value="ECO:0007669"/>
    <property type="project" value="UniProtKB-EC"/>
</dbReference>
<keyword evidence="3 5" id="KW-0456">Lyase</keyword>
<comment type="subcellular location">
    <subcellularLocation>
        <location evidence="1">Cytoplasm</location>
    </subcellularLocation>
</comment>
<evidence type="ECO:0000313" key="6">
    <source>
        <dbReference type="EMBL" id="MDR6944271.1"/>
    </source>
</evidence>
<dbReference type="EMBL" id="JAVDUU010000004">
    <property type="protein sequence ID" value="MDR6944271.1"/>
    <property type="molecule type" value="Genomic_DNA"/>
</dbReference>
<keyword evidence="2" id="KW-0963">Cytoplasm</keyword>
<dbReference type="Proteomes" id="UP001247620">
    <property type="component" value="Unassembled WGS sequence"/>
</dbReference>
<dbReference type="Gene3D" id="3.20.20.70">
    <property type="entry name" value="Aldolase class I"/>
    <property type="match status" value="1"/>
</dbReference>
<dbReference type="InterPro" id="IPR013785">
    <property type="entry name" value="Aldolase_TIM"/>
</dbReference>
<dbReference type="PIRSF" id="PIRSF001365">
    <property type="entry name" value="DHDPS"/>
    <property type="match status" value="1"/>
</dbReference>
<dbReference type="RefSeq" id="WP_310100026.1">
    <property type="nucleotide sequence ID" value="NZ_JAVDUU010000004.1"/>
</dbReference>
<reference evidence="6 7" key="1">
    <citation type="submission" date="2023-07" db="EMBL/GenBank/DDBJ databases">
        <title>Sorghum-associated microbial communities from plants grown in Nebraska, USA.</title>
        <authorList>
            <person name="Schachtman D."/>
        </authorList>
    </citation>
    <scope>NUCLEOTIDE SEQUENCE [LARGE SCALE GENOMIC DNA]</scope>
    <source>
        <strain evidence="6 7">3262</strain>
    </source>
</reference>
<comment type="similarity">
    <text evidence="5">Belongs to the DapA family.</text>
</comment>
<comment type="caution">
    <text evidence="6">The sequence shown here is derived from an EMBL/GenBank/DDBJ whole genome shotgun (WGS) entry which is preliminary data.</text>
</comment>
<dbReference type="PRINTS" id="PR00146">
    <property type="entry name" value="DHPICSNTHASE"/>
</dbReference>
<proteinExistence type="inferred from homology"/>
<dbReference type="PANTHER" id="PTHR12128">
    <property type="entry name" value="DIHYDRODIPICOLINATE SYNTHASE"/>
    <property type="match status" value="1"/>
</dbReference>
<dbReference type="Pfam" id="PF00701">
    <property type="entry name" value="DHDPS"/>
    <property type="match status" value="1"/>
</dbReference>